<keyword evidence="6 9" id="KW-1133">Transmembrane helix</keyword>
<dbReference type="RefSeq" id="WP_072896135.1">
    <property type="nucleotide sequence ID" value="NZ_FQWZ01000003.1"/>
</dbReference>
<evidence type="ECO:0000256" key="4">
    <source>
        <dbReference type="ARBA" id="ARBA00022519"/>
    </source>
</evidence>
<dbReference type="STRING" id="490188.SAMN04488068_1506"/>
<keyword evidence="3" id="KW-1003">Cell membrane</keyword>
<dbReference type="PANTHER" id="PTHR30574">
    <property type="entry name" value="INNER MEMBRANE PROTEIN YEDE"/>
    <property type="match status" value="1"/>
</dbReference>
<dbReference type="EMBL" id="FQWZ01000003">
    <property type="protein sequence ID" value="SHG81652.1"/>
    <property type="molecule type" value="Genomic_DNA"/>
</dbReference>
<feature type="transmembrane region" description="Helical" evidence="9">
    <location>
        <begin position="52"/>
        <end position="71"/>
    </location>
</feature>
<accession>A0A1M5MX12</accession>
<dbReference type="AlphaFoldDB" id="A0A1M5MX12"/>
<evidence type="ECO:0000256" key="7">
    <source>
        <dbReference type="ARBA" id="ARBA00023136"/>
    </source>
</evidence>
<comment type="similarity">
    <text evidence="8">Belongs to the TsuA/YedE (TC 9.B.102) family.</text>
</comment>
<gene>
    <name evidence="10" type="ORF">SAMN04488068_1506</name>
</gene>
<evidence type="ECO:0000256" key="2">
    <source>
        <dbReference type="ARBA" id="ARBA00022448"/>
    </source>
</evidence>
<evidence type="ECO:0000313" key="10">
    <source>
        <dbReference type="EMBL" id="SHG81652.1"/>
    </source>
</evidence>
<keyword evidence="2" id="KW-0813">Transport</keyword>
<keyword evidence="5 9" id="KW-0812">Transmembrane</keyword>
<feature type="transmembrane region" description="Helical" evidence="9">
    <location>
        <begin position="122"/>
        <end position="142"/>
    </location>
</feature>
<keyword evidence="4" id="KW-0997">Cell inner membrane</keyword>
<evidence type="ECO:0000256" key="5">
    <source>
        <dbReference type="ARBA" id="ARBA00022692"/>
    </source>
</evidence>
<name>A0A1M5MX12_9GAMM</name>
<dbReference type="GO" id="GO:0005886">
    <property type="term" value="C:plasma membrane"/>
    <property type="evidence" value="ECO:0007669"/>
    <property type="project" value="UniProtKB-SubCell"/>
</dbReference>
<sequence>MTIDWVSFTPWAALSGGLLIGSAAAVFLLFNGRIAGISGVIGGLLKPSAGGIGWRIAFAAGLLAAPLLYRASVGMPDIRIDAGTPLLIAAGLIVGIGTRYGSGCTSGHGVCGLSRLSTRSMVAVPVFMMAGFATVYVVRHLLPLSGA</sequence>
<keyword evidence="7 9" id="KW-0472">Membrane</keyword>
<evidence type="ECO:0000256" key="1">
    <source>
        <dbReference type="ARBA" id="ARBA00004429"/>
    </source>
</evidence>
<feature type="transmembrane region" description="Helical" evidence="9">
    <location>
        <begin position="83"/>
        <end position="101"/>
    </location>
</feature>
<evidence type="ECO:0000256" key="8">
    <source>
        <dbReference type="ARBA" id="ARBA00035655"/>
    </source>
</evidence>
<protein>
    <recommendedName>
        <fullName evidence="12">Sulphur transport domain-containing protein</fullName>
    </recommendedName>
</protein>
<evidence type="ECO:0000256" key="6">
    <source>
        <dbReference type="ARBA" id="ARBA00022989"/>
    </source>
</evidence>
<keyword evidence="11" id="KW-1185">Reference proteome</keyword>
<reference evidence="10 11" key="1">
    <citation type="submission" date="2016-11" db="EMBL/GenBank/DDBJ databases">
        <authorList>
            <person name="Jaros S."/>
            <person name="Januszkiewicz K."/>
            <person name="Wedrychowicz H."/>
        </authorList>
    </citation>
    <scope>NUCLEOTIDE SEQUENCE [LARGE SCALE GENOMIC DNA]</scope>
    <source>
        <strain evidence="10 11">CGMCC 1.7049</strain>
    </source>
</reference>
<dbReference type="OrthoDB" id="9814020at2"/>
<proteinExistence type="inferred from homology"/>
<dbReference type="PANTHER" id="PTHR30574:SF1">
    <property type="entry name" value="SULPHUR TRANSPORT DOMAIN-CONTAINING PROTEIN"/>
    <property type="match status" value="1"/>
</dbReference>
<evidence type="ECO:0008006" key="12">
    <source>
        <dbReference type="Google" id="ProtNLM"/>
    </source>
</evidence>
<evidence type="ECO:0000256" key="9">
    <source>
        <dbReference type="SAM" id="Phobius"/>
    </source>
</evidence>
<dbReference type="Proteomes" id="UP000199758">
    <property type="component" value="Unassembled WGS sequence"/>
</dbReference>
<feature type="transmembrane region" description="Helical" evidence="9">
    <location>
        <begin position="12"/>
        <end position="31"/>
    </location>
</feature>
<evidence type="ECO:0000313" key="11">
    <source>
        <dbReference type="Proteomes" id="UP000199758"/>
    </source>
</evidence>
<dbReference type="InterPro" id="IPR007272">
    <property type="entry name" value="Sulf_transp_TsuA/YedE"/>
</dbReference>
<evidence type="ECO:0000256" key="3">
    <source>
        <dbReference type="ARBA" id="ARBA00022475"/>
    </source>
</evidence>
<organism evidence="10 11">
    <name type="scientific">Hydrocarboniphaga daqingensis</name>
    <dbReference type="NCBI Taxonomy" id="490188"/>
    <lineage>
        <taxon>Bacteria</taxon>
        <taxon>Pseudomonadati</taxon>
        <taxon>Pseudomonadota</taxon>
        <taxon>Gammaproteobacteria</taxon>
        <taxon>Nevskiales</taxon>
        <taxon>Nevskiaceae</taxon>
        <taxon>Hydrocarboniphaga</taxon>
    </lineage>
</organism>
<comment type="subcellular location">
    <subcellularLocation>
        <location evidence="1">Cell inner membrane</location>
        <topology evidence="1">Multi-pass membrane protein</topology>
    </subcellularLocation>
</comment>